<dbReference type="InterPro" id="IPR013656">
    <property type="entry name" value="PAS_4"/>
</dbReference>
<dbReference type="InterPro" id="IPR005467">
    <property type="entry name" value="His_kinase_dom"/>
</dbReference>
<keyword evidence="5" id="KW-0418">Kinase</keyword>
<evidence type="ECO:0000256" key="4">
    <source>
        <dbReference type="ARBA" id="ARBA00022679"/>
    </source>
</evidence>
<dbReference type="SMART" id="SM00388">
    <property type="entry name" value="HisKA"/>
    <property type="match status" value="1"/>
</dbReference>
<keyword evidence="4" id="KW-0808">Transferase</keyword>
<dbReference type="Gene3D" id="1.10.287.130">
    <property type="match status" value="1"/>
</dbReference>
<evidence type="ECO:0000256" key="2">
    <source>
        <dbReference type="ARBA" id="ARBA00012438"/>
    </source>
</evidence>
<dbReference type="InterPro" id="IPR004358">
    <property type="entry name" value="Sig_transdc_His_kin-like_C"/>
</dbReference>
<dbReference type="PROSITE" id="PS50113">
    <property type="entry name" value="PAC"/>
    <property type="match status" value="3"/>
</dbReference>
<feature type="domain" description="PAS" evidence="10">
    <location>
        <begin position="107"/>
        <end position="158"/>
    </location>
</feature>
<dbReference type="Gene3D" id="3.30.450.20">
    <property type="entry name" value="PAS domain"/>
    <property type="match status" value="6"/>
</dbReference>
<dbReference type="SUPFAM" id="SSF55785">
    <property type="entry name" value="PYP-like sensor domain (PAS domain)"/>
    <property type="match status" value="5"/>
</dbReference>
<feature type="domain" description="PAS" evidence="10">
    <location>
        <begin position="769"/>
        <end position="839"/>
    </location>
</feature>
<dbReference type="FunFam" id="3.30.450.20:FF:000099">
    <property type="entry name" value="Sensory box sensor histidine kinase"/>
    <property type="match status" value="1"/>
</dbReference>
<name>A0A1E5QHK6_9CYAN</name>
<feature type="domain" description="PAC" evidence="11">
    <location>
        <begin position="592"/>
        <end position="644"/>
    </location>
</feature>
<dbReference type="SMART" id="SM00091">
    <property type="entry name" value="PAS"/>
    <property type="match status" value="5"/>
</dbReference>
<accession>A0A1E5QHK6</accession>
<dbReference type="Pfam" id="PF08448">
    <property type="entry name" value="PAS_4"/>
    <property type="match status" value="3"/>
</dbReference>
<dbReference type="SMART" id="SM00448">
    <property type="entry name" value="REC"/>
    <property type="match status" value="1"/>
</dbReference>
<dbReference type="Gene3D" id="3.30.450.40">
    <property type="match status" value="1"/>
</dbReference>
<dbReference type="PANTHER" id="PTHR43547">
    <property type="entry name" value="TWO-COMPONENT HISTIDINE KINASE"/>
    <property type="match status" value="1"/>
</dbReference>
<dbReference type="InterPro" id="IPR001789">
    <property type="entry name" value="Sig_transdc_resp-reg_receiver"/>
</dbReference>
<keyword evidence="3 7" id="KW-0597">Phosphoprotein</keyword>
<proteinExistence type="predicted"/>
<dbReference type="InterPro" id="IPR036097">
    <property type="entry name" value="HisK_dim/P_sf"/>
</dbReference>
<feature type="domain" description="PAC" evidence="11">
    <location>
        <begin position="718"/>
        <end position="768"/>
    </location>
</feature>
<dbReference type="InterPro" id="IPR001610">
    <property type="entry name" value="PAC"/>
</dbReference>
<comment type="catalytic activity">
    <reaction evidence="1">
        <text>ATP + protein L-histidine = ADP + protein N-phospho-L-histidine.</text>
        <dbReference type="EC" id="2.7.13.3"/>
    </reaction>
</comment>
<evidence type="ECO:0000259" key="10">
    <source>
        <dbReference type="PROSITE" id="PS50112"/>
    </source>
</evidence>
<feature type="domain" description="Histidine kinase" evidence="8">
    <location>
        <begin position="919"/>
        <end position="1136"/>
    </location>
</feature>
<dbReference type="SUPFAM" id="SSF55781">
    <property type="entry name" value="GAF domain-like"/>
    <property type="match status" value="1"/>
</dbReference>
<evidence type="ECO:0000256" key="7">
    <source>
        <dbReference type="PROSITE-ProRule" id="PRU00169"/>
    </source>
</evidence>
<sequence>MLMVWGSDRLLFYNEALCNLLGEHLLMPLGQSLNAYPTPIGEAIHPDIEQVLIAGQPHHREDCCFLISHFTASYSPLWDESDRLIGVFATLTSPASPTLSERFFSRPEANLEIILSSIQEQFIVLDCNWRYTFINQRVVEATHLSQTELLGQNIWDLFPDLRGSEFYIRLHQAQATQTQDRFEYFYASRQQWFENRIYPSEMGVTLLVSDITARKQAEAALSRSEARFRRIFECNAIGMGVWTRSGAITEANNALLQIIGYTQQELETGQIRWPDLTPPEYRELDRLMLDSINQKGVVGSFEKEYIHKDGHRVPILVGGASFNDTSDSGFFFAIDLSDRREMERRLAAQYAVVRVLAEATHFSDAVPAILQSLCETLDWQLGIIWSIDRETNVLRYVNHWQAPQLDLQDLIETSQRMTFAPGIGLPGRVWSSGQPLMLDARADSPPHENRLKARSAAQAQLRTAFGFPILLGDERLGVIECFSDRLLEPQADLLQMMLAMGSQMGQFMERKRAEDALRRREEELRLITNAVPALISYVDRQQCYRFNNRSYEQWFGCSSAEFYGTPIHQMMGDEAYQGILPYVEQALAGESVNFETQLTYPRAGKRYASVSYTPHINDRGEVEGFVVLVNDISDRKQTELALRESRALFESFMQHVPGCAYIKDEQGRYVYANAIGTRLTGRSLEELIGKTDFELLDAEYAQLFRDTDLEVLRTNQPVERLERFLHEDGEHMWMALKFPFVDASGQRLIAGMSFDVTDRKRAEDALQESERRYRILAEAIPQLVWITTSEGPTEYINQKFCDYTGLDLEQMQQLGWQSIVHPEDWPIERERWQAATENSTFYEAQYRIRQAHGSYRWFLVRGIPLKNDQQQAVRWFGTCTDIEQQKQLEAERGQLLQQEQAARAEAEAANRIKDEFLAVLSHELRSPLNPILGWAQLLRSRQCDESTLNRALETIERNARLQAQLIEDLLDVSRILRGKMSLQITPVPLASAVEAAIETVRLAAESKGIQIDYRCQPVEPIIGDAGRLQQAVWNLLANAVKFTPPGGRIEITLEQIDGHAQIQVKDTGIGIQPSFLPHVFEYFRQADGTTTRKFGGLGLGLAIVRHVVELHGGVVQAESLGEHQGSIFTLSLPLPQPSSRGLRAEENVASVPQEAISLEGIEILVVDDDPDTREFIAFILREAGANVTEVASAIAALSALCHKQPHILISDIGMPDMDGYALMRQVRSRSVPQEAQIQAIALTAYAGERNQQAALAAGFQAHLAKPVDPTQLIATVAQFAS</sequence>
<evidence type="ECO:0000256" key="1">
    <source>
        <dbReference type="ARBA" id="ARBA00000085"/>
    </source>
</evidence>
<dbReference type="PANTHER" id="PTHR43547:SF2">
    <property type="entry name" value="HYBRID SIGNAL TRANSDUCTION HISTIDINE KINASE C"/>
    <property type="match status" value="1"/>
</dbReference>
<feature type="modified residue" description="4-aspartylphosphate" evidence="7">
    <location>
        <position position="1211"/>
    </location>
</feature>
<dbReference type="InterPro" id="IPR000700">
    <property type="entry name" value="PAS-assoc_C"/>
</dbReference>
<evidence type="ECO:0000259" key="9">
    <source>
        <dbReference type="PROSITE" id="PS50110"/>
    </source>
</evidence>
<dbReference type="CDD" id="cd00130">
    <property type="entry name" value="PAS"/>
    <property type="match status" value="5"/>
</dbReference>
<dbReference type="InterPro" id="IPR000014">
    <property type="entry name" value="PAS"/>
</dbReference>
<dbReference type="CDD" id="cd16922">
    <property type="entry name" value="HATPase_EvgS-ArcB-TorS-like"/>
    <property type="match status" value="1"/>
</dbReference>
<dbReference type="Pfam" id="PF13185">
    <property type="entry name" value="GAF_2"/>
    <property type="match status" value="1"/>
</dbReference>
<dbReference type="Gene3D" id="3.30.565.10">
    <property type="entry name" value="Histidine kinase-like ATPase, C-terminal domain"/>
    <property type="match status" value="1"/>
</dbReference>
<dbReference type="PROSITE" id="PS50110">
    <property type="entry name" value="RESPONSE_REGULATORY"/>
    <property type="match status" value="1"/>
</dbReference>
<dbReference type="InterPro" id="IPR003018">
    <property type="entry name" value="GAF"/>
</dbReference>
<dbReference type="CDD" id="cd00082">
    <property type="entry name" value="HisKA"/>
    <property type="match status" value="1"/>
</dbReference>
<dbReference type="Pfam" id="PF08447">
    <property type="entry name" value="PAS_3"/>
    <property type="match status" value="1"/>
</dbReference>
<organism evidence="12">
    <name type="scientific">Desertifilum tharense IPPAS B-1220</name>
    <dbReference type="NCBI Taxonomy" id="1781255"/>
    <lineage>
        <taxon>Bacteria</taxon>
        <taxon>Bacillati</taxon>
        <taxon>Cyanobacteriota</taxon>
        <taxon>Cyanophyceae</taxon>
        <taxon>Desertifilales</taxon>
        <taxon>Desertifilaceae</taxon>
        <taxon>Desertifilum</taxon>
    </lineage>
</organism>
<dbReference type="InterPro" id="IPR036890">
    <property type="entry name" value="HATPase_C_sf"/>
</dbReference>
<dbReference type="GO" id="GO:0000155">
    <property type="term" value="F:phosphorelay sensor kinase activity"/>
    <property type="evidence" value="ECO:0007669"/>
    <property type="project" value="InterPro"/>
</dbReference>
<feature type="domain" description="PAC" evidence="11">
    <location>
        <begin position="842"/>
        <end position="894"/>
    </location>
</feature>
<dbReference type="Gene3D" id="3.40.50.2300">
    <property type="match status" value="1"/>
</dbReference>
<dbReference type="FunFam" id="3.30.565.10:FF:000006">
    <property type="entry name" value="Sensor histidine kinase WalK"/>
    <property type="match status" value="1"/>
</dbReference>
<dbReference type="SMART" id="SM00065">
    <property type="entry name" value="GAF"/>
    <property type="match status" value="1"/>
</dbReference>
<dbReference type="SUPFAM" id="SSF55874">
    <property type="entry name" value="ATPase domain of HSP90 chaperone/DNA topoisomerase II/histidine kinase"/>
    <property type="match status" value="1"/>
</dbReference>
<dbReference type="InterPro" id="IPR003594">
    <property type="entry name" value="HATPase_dom"/>
</dbReference>
<feature type="domain" description="Response regulatory" evidence="9">
    <location>
        <begin position="1162"/>
        <end position="1280"/>
    </location>
</feature>
<comment type="caution">
    <text evidence="12">The sequence shown here is derived from an EMBL/GenBank/DDBJ whole genome shotgun (WGS) entry which is preliminary data.</text>
</comment>
<dbReference type="NCBIfam" id="TIGR00229">
    <property type="entry name" value="sensory_box"/>
    <property type="match status" value="5"/>
</dbReference>
<protein>
    <recommendedName>
        <fullName evidence="2">histidine kinase</fullName>
        <ecNumber evidence="2">2.7.13.3</ecNumber>
    </recommendedName>
</protein>
<evidence type="ECO:0000259" key="11">
    <source>
        <dbReference type="PROSITE" id="PS50113"/>
    </source>
</evidence>
<reference evidence="12" key="1">
    <citation type="submission" date="2016-09" db="EMBL/GenBank/DDBJ databases">
        <title>Draft genome of thermotolerant cyanobacterium Desertifilum sp. strain IPPAS B-1220.</title>
        <authorList>
            <person name="Sinetova M.A."/>
            <person name="Bolakhan K."/>
            <person name="Zayadan B.K."/>
            <person name="Mironov K.S."/>
            <person name="Ustinova V."/>
            <person name="Kupriyanova E.V."/>
            <person name="Sidorov R.A."/>
            <person name="Skrypnik A.N."/>
            <person name="Gogoleva N.E."/>
            <person name="Gogolev Y.V."/>
            <person name="Los D.A."/>
        </authorList>
    </citation>
    <scope>NUCLEOTIDE SEQUENCE [LARGE SCALE GENOMIC DNA]</scope>
    <source>
        <strain evidence="12">IPPAS B-1220</strain>
    </source>
</reference>
<dbReference type="SMART" id="SM00387">
    <property type="entry name" value="HATPase_c"/>
    <property type="match status" value="1"/>
</dbReference>
<dbReference type="CDD" id="cd17580">
    <property type="entry name" value="REC_2_DhkD-like"/>
    <property type="match status" value="1"/>
</dbReference>
<dbReference type="Pfam" id="PF13426">
    <property type="entry name" value="PAS_9"/>
    <property type="match status" value="1"/>
</dbReference>
<evidence type="ECO:0000259" key="8">
    <source>
        <dbReference type="PROSITE" id="PS50109"/>
    </source>
</evidence>
<dbReference type="InterPro" id="IPR013655">
    <property type="entry name" value="PAS_fold_3"/>
</dbReference>
<dbReference type="InterPro" id="IPR035965">
    <property type="entry name" value="PAS-like_dom_sf"/>
</dbReference>
<dbReference type="SUPFAM" id="SSF47384">
    <property type="entry name" value="Homodimeric domain of signal transducing histidine kinase"/>
    <property type="match status" value="1"/>
</dbReference>
<dbReference type="Pfam" id="PF00072">
    <property type="entry name" value="Response_reg"/>
    <property type="match status" value="1"/>
</dbReference>
<dbReference type="InterPro" id="IPR003661">
    <property type="entry name" value="HisK_dim/P_dom"/>
</dbReference>
<gene>
    <name evidence="12" type="ORF">BH720_16390</name>
</gene>
<dbReference type="PROSITE" id="PS50112">
    <property type="entry name" value="PAS"/>
    <property type="match status" value="4"/>
</dbReference>
<dbReference type="EC" id="2.7.13.3" evidence="2"/>
<evidence type="ECO:0000313" key="12">
    <source>
        <dbReference type="EMBL" id="OEJ74074.1"/>
    </source>
</evidence>
<dbReference type="STRING" id="1781255.BH720_16390"/>
<dbReference type="PROSITE" id="PS50109">
    <property type="entry name" value="HIS_KIN"/>
    <property type="match status" value="1"/>
</dbReference>
<dbReference type="OrthoDB" id="5555607at2"/>
<dbReference type="PRINTS" id="PR00344">
    <property type="entry name" value="BCTRLSENSOR"/>
</dbReference>
<keyword evidence="6" id="KW-0902">Two-component regulatory system</keyword>
<dbReference type="InterPro" id="IPR011006">
    <property type="entry name" value="CheY-like_superfamily"/>
</dbReference>
<dbReference type="Pfam" id="PF02518">
    <property type="entry name" value="HATPase_c"/>
    <property type="match status" value="1"/>
</dbReference>
<feature type="domain" description="PAS" evidence="10">
    <location>
        <begin position="224"/>
        <end position="296"/>
    </location>
</feature>
<dbReference type="SUPFAM" id="SSF52172">
    <property type="entry name" value="CheY-like"/>
    <property type="match status" value="1"/>
</dbReference>
<feature type="domain" description="PAS" evidence="10">
    <location>
        <begin position="645"/>
        <end position="715"/>
    </location>
</feature>
<dbReference type="InterPro" id="IPR029016">
    <property type="entry name" value="GAF-like_dom_sf"/>
</dbReference>
<dbReference type="EMBL" id="MJGC01000073">
    <property type="protein sequence ID" value="OEJ74074.1"/>
    <property type="molecule type" value="Genomic_DNA"/>
</dbReference>
<evidence type="ECO:0000256" key="5">
    <source>
        <dbReference type="ARBA" id="ARBA00022777"/>
    </source>
</evidence>
<evidence type="ECO:0000256" key="3">
    <source>
        <dbReference type="ARBA" id="ARBA00022553"/>
    </source>
</evidence>
<dbReference type="SMART" id="SM00086">
    <property type="entry name" value="PAC"/>
    <property type="match status" value="3"/>
</dbReference>
<dbReference type="Pfam" id="PF00512">
    <property type="entry name" value="HisKA"/>
    <property type="match status" value="1"/>
</dbReference>
<evidence type="ECO:0000256" key="6">
    <source>
        <dbReference type="ARBA" id="ARBA00023012"/>
    </source>
</evidence>